<name>A0A635R8H2_SALET</name>
<gene>
    <name evidence="1" type="ORF">CB695_15940</name>
</gene>
<protein>
    <submittedName>
        <fullName evidence="1">Uncharacterized protein</fullName>
    </submittedName>
</protein>
<reference evidence="1" key="1">
    <citation type="submission" date="2018-07" db="EMBL/GenBank/DDBJ databases">
        <authorList>
            <person name="Ashton P.M."/>
            <person name="Dallman T."/>
            <person name="Nair S."/>
            <person name="De Pinna E."/>
            <person name="Peters T."/>
            <person name="Grant K."/>
        </authorList>
    </citation>
    <scope>NUCLEOTIDE SEQUENCE</scope>
    <source>
        <strain evidence="1">368335</strain>
    </source>
</reference>
<organism evidence="1">
    <name type="scientific">Salmonella enterica subsp. enterica serovar Chester</name>
    <dbReference type="NCBI Taxonomy" id="149386"/>
    <lineage>
        <taxon>Bacteria</taxon>
        <taxon>Pseudomonadati</taxon>
        <taxon>Pseudomonadota</taxon>
        <taxon>Gammaproteobacteria</taxon>
        <taxon>Enterobacterales</taxon>
        <taxon>Enterobacteriaceae</taxon>
        <taxon>Salmonella</taxon>
    </lineage>
</organism>
<sequence length="168" mass="18920">MSETLDFNQLEQHDFDLGVRDIDADYETRCKELFNRYGQLITGASDDTEFSLDEFEKVLSCFITDCLAKKALLVELNLDSVEPTDAHAVLKESIIPTDEIMDTVAGIRGTFETAVEEYTEQLRESGLTLCAPAGEQLPSDEETEEARSRLARYVVTSILVDDREENLL</sequence>
<dbReference type="EMBL" id="AAMIYH010000015">
    <property type="protein sequence ID" value="EDH8302963.1"/>
    <property type="molecule type" value="Genomic_DNA"/>
</dbReference>
<dbReference type="AlphaFoldDB" id="A0A635R8H2"/>
<accession>A0A635R8H2</accession>
<proteinExistence type="predicted"/>
<evidence type="ECO:0000313" key="1">
    <source>
        <dbReference type="EMBL" id="EDH8302963.1"/>
    </source>
</evidence>
<comment type="caution">
    <text evidence="1">The sequence shown here is derived from an EMBL/GenBank/DDBJ whole genome shotgun (WGS) entry which is preliminary data.</text>
</comment>